<keyword evidence="2" id="KW-0812">Transmembrane</keyword>
<keyword evidence="4" id="KW-1185">Reference proteome</keyword>
<feature type="non-terminal residue" evidence="3">
    <location>
        <position position="1"/>
    </location>
</feature>
<reference evidence="3 4" key="1">
    <citation type="journal article" date="2013" name="Curr. Biol.">
        <title>The Genome of the Foraminiferan Reticulomyxa filosa.</title>
        <authorList>
            <person name="Glockner G."/>
            <person name="Hulsmann N."/>
            <person name="Schleicher M."/>
            <person name="Noegel A.A."/>
            <person name="Eichinger L."/>
            <person name="Gallinger C."/>
            <person name="Pawlowski J."/>
            <person name="Sierra R."/>
            <person name="Euteneuer U."/>
            <person name="Pillet L."/>
            <person name="Moustafa A."/>
            <person name="Platzer M."/>
            <person name="Groth M."/>
            <person name="Szafranski K."/>
            <person name="Schliwa M."/>
        </authorList>
    </citation>
    <scope>NUCLEOTIDE SEQUENCE [LARGE SCALE GENOMIC DNA]</scope>
</reference>
<organism evidence="3 4">
    <name type="scientific">Reticulomyxa filosa</name>
    <dbReference type="NCBI Taxonomy" id="46433"/>
    <lineage>
        <taxon>Eukaryota</taxon>
        <taxon>Sar</taxon>
        <taxon>Rhizaria</taxon>
        <taxon>Retaria</taxon>
        <taxon>Foraminifera</taxon>
        <taxon>Monothalamids</taxon>
        <taxon>Reticulomyxidae</taxon>
        <taxon>Reticulomyxa</taxon>
    </lineage>
</organism>
<dbReference type="Proteomes" id="UP000023152">
    <property type="component" value="Unassembled WGS sequence"/>
</dbReference>
<feature type="region of interest" description="Disordered" evidence="1">
    <location>
        <begin position="128"/>
        <end position="153"/>
    </location>
</feature>
<keyword evidence="2" id="KW-0472">Membrane</keyword>
<gene>
    <name evidence="3" type="ORF">RFI_12184</name>
</gene>
<proteinExistence type="predicted"/>
<feature type="compositionally biased region" description="Low complexity" evidence="1">
    <location>
        <begin position="167"/>
        <end position="186"/>
    </location>
</feature>
<protein>
    <recommendedName>
        <fullName evidence="5">PHD zinc finger-containing protein</fullName>
    </recommendedName>
</protein>
<dbReference type="Gene3D" id="3.30.40.10">
    <property type="entry name" value="Zinc/RING finger domain, C3HC4 (zinc finger)"/>
    <property type="match status" value="1"/>
</dbReference>
<name>X6NF70_RETFI</name>
<sequence>ERNYEIAEKILGKKESAYVPSECRVCKYNDPIGEWELAFCEWCTESMHLTCWEPIEPAYLPEVGLSCNFIFFIFFIFFFFASGSYFCQNCMLDALKKNNLDCERHQMTGSKAEPMDVCETGTATAIARKPKAKKQKKSNVIKDSANGKKRSRAKMEMETLLQNNANDANNENHARNTNHANNANNADKAKTKSSSKLKTKDRSQTCEKNVSQQPVGTSNKKFKKHTLNNPSGTVQGQSSYPLQPPQQAPIDNRDIEKFNFDPTLFVSSMLQQSNQDVHLSNGLTFIPTNIHMAGHMSFPGNTGTSNIIYGQNGNSFVSSSQALFTSAPFDEKMPMHSAIPLQLSSCPMDSFIKNESSNGNTQSTNDRNDPMPPIP</sequence>
<evidence type="ECO:0008006" key="5">
    <source>
        <dbReference type="Google" id="ProtNLM"/>
    </source>
</evidence>
<dbReference type="InterPro" id="IPR013083">
    <property type="entry name" value="Znf_RING/FYVE/PHD"/>
</dbReference>
<accession>X6NF70</accession>
<feature type="compositionally biased region" description="Basic residues" evidence="1">
    <location>
        <begin position="128"/>
        <end position="139"/>
    </location>
</feature>
<evidence type="ECO:0000256" key="2">
    <source>
        <dbReference type="SAM" id="Phobius"/>
    </source>
</evidence>
<feature type="transmembrane region" description="Helical" evidence="2">
    <location>
        <begin position="69"/>
        <end position="87"/>
    </location>
</feature>
<evidence type="ECO:0000313" key="4">
    <source>
        <dbReference type="Proteomes" id="UP000023152"/>
    </source>
</evidence>
<feature type="region of interest" description="Disordered" evidence="1">
    <location>
        <begin position="167"/>
        <end position="248"/>
    </location>
</feature>
<comment type="caution">
    <text evidence="3">The sequence shown here is derived from an EMBL/GenBank/DDBJ whole genome shotgun (WGS) entry which is preliminary data.</text>
</comment>
<evidence type="ECO:0000256" key="1">
    <source>
        <dbReference type="SAM" id="MobiDB-lite"/>
    </source>
</evidence>
<keyword evidence="2" id="KW-1133">Transmembrane helix</keyword>
<feature type="compositionally biased region" description="Polar residues" evidence="1">
    <location>
        <begin position="206"/>
        <end position="219"/>
    </location>
</feature>
<feature type="compositionally biased region" description="Polar residues" evidence="1">
    <location>
        <begin position="227"/>
        <end position="241"/>
    </location>
</feature>
<evidence type="ECO:0000313" key="3">
    <source>
        <dbReference type="EMBL" id="ETO24960.1"/>
    </source>
</evidence>
<dbReference type="EMBL" id="ASPP01008831">
    <property type="protein sequence ID" value="ETO24960.1"/>
    <property type="molecule type" value="Genomic_DNA"/>
</dbReference>
<dbReference type="AlphaFoldDB" id="X6NF70"/>
<feature type="region of interest" description="Disordered" evidence="1">
    <location>
        <begin position="350"/>
        <end position="375"/>
    </location>
</feature>
<feature type="compositionally biased region" description="Polar residues" evidence="1">
    <location>
        <begin position="350"/>
        <end position="365"/>
    </location>
</feature>